<dbReference type="Proteomes" id="UP001523262">
    <property type="component" value="Unassembled WGS sequence"/>
</dbReference>
<keyword evidence="1" id="KW-0812">Transmembrane</keyword>
<sequence length="111" mass="11926">MIAMLTMAYSFVLQLFPPLAFSLMKKNPVSKIGASIGMIVGVSIVAYQALEGTTMATMFPSAPHFIQDLDIDVVAITINTVVMLAVSMFTNKVAVIHEEPINQSIINAAIP</sequence>
<evidence type="ECO:0000256" key="1">
    <source>
        <dbReference type="SAM" id="Phobius"/>
    </source>
</evidence>
<accession>A0ABT0WF18</accession>
<proteinExistence type="predicted"/>
<feature type="transmembrane region" description="Helical" evidence="1">
    <location>
        <begin position="32"/>
        <end position="50"/>
    </location>
</feature>
<keyword evidence="1" id="KW-0472">Membrane</keyword>
<organism evidence="2 3">
    <name type="scientific">Neobacillus pocheonensis</name>
    <dbReference type="NCBI Taxonomy" id="363869"/>
    <lineage>
        <taxon>Bacteria</taxon>
        <taxon>Bacillati</taxon>
        <taxon>Bacillota</taxon>
        <taxon>Bacilli</taxon>
        <taxon>Bacillales</taxon>
        <taxon>Bacillaceae</taxon>
        <taxon>Neobacillus</taxon>
    </lineage>
</organism>
<name>A0ABT0WF18_9BACI</name>
<comment type="caution">
    <text evidence="2">The sequence shown here is derived from an EMBL/GenBank/DDBJ whole genome shotgun (WGS) entry which is preliminary data.</text>
</comment>
<feature type="transmembrane region" description="Helical" evidence="1">
    <location>
        <begin position="71"/>
        <end position="90"/>
    </location>
</feature>
<gene>
    <name evidence="2" type="ORF">NDK43_24455</name>
</gene>
<evidence type="ECO:0000313" key="3">
    <source>
        <dbReference type="Proteomes" id="UP001523262"/>
    </source>
</evidence>
<evidence type="ECO:0000313" key="2">
    <source>
        <dbReference type="EMBL" id="MCM2534917.1"/>
    </source>
</evidence>
<reference evidence="2 3" key="1">
    <citation type="submission" date="2022-06" db="EMBL/GenBank/DDBJ databases">
        <authorList>
            <person name="Jeon C.O."/>
        </authorList>
    </citation>
    <scope>NUCLEOTIDE SEQUENCE [LARGE SCALE GENOMIC DNA]</scope>
    <source>
        <strain evidence="2 3">KCTC 13943</strain>
    </source>
</reference>
<dbReference type="EMBL" id="JAMQCR010000002">
    <property type="protein sequence ID" value="MCM2534917.1"/>
    <property type="molecule type" value="Genomic_DNA"/>
</dbReference>
<keyword evidence="3" id="KW-1185">Reference proteome</keyword>
<protein>
    <submittedName>
        <fullName evidence="2">Uncharacterized protein</fullName>
    </submittedName>
</protein>
<keyword evidence="1" id="KW-1133">Transmembrane helix</keyword>